<dbReference type="OrthoDB" id="8291at2"/>
<gene>
    <name evidence="17" type="ORF">SAMN02745118_00905</name>
</gene>
<evidence type="ECO:0000259" key="16">
    <source>
        <dbReference type="Pfam" id="PF22461"/>
    </source>
</evidence>
<evidence type="ECO:0000256" key="6">
    <source>
        <dbReference type="ARBA" id="ARBA00022692"/>
    </source>
</evidence>
<dbReference type="InterPro" id="IPR049712">
    <property type="entry name" value="Poly_export"/>
</dbReference>
<dbReference type="EMBL" id="FUWM01000007">
    <property type="protein sequence ID" value="SJZ46571.1"/>
    <property type="molecule type" value="Genomic_DNA"/>
</dbReference>
<accession>A0A1T4KVY4</accession>
<keyword evidence="5" id="KW-0762">Sugar transport</keyword>
<sequence length="285" mass="32368">MRQGMIVFSVILIFWFAICPVVLADNYRLNVDDQLYISVWGYPNLQQEVFIRPDGMISFPLIGEIQAEGLSINQLNKVMARRLKKYVKIKDSYVNITLKEYKKLRVMVLGEVNQPTSYVIKRGDRVLDAISLAGGTTQMADLNEVKLSRENESKVIDLEFLLNGEKQNQNYLLQDGDILHIPKSIIEVTVLGEVRQEGTYKLEDDYRLSNLIAQAGGLTDVAAQEVDYTSDGRIKKIDLSQISSYNSSQNITLHDGDTIYIPEAKYSWEKIFFIAGGLRTIKALF</sequence>
<dbReference type="GO" id="GO:0009279">
    <property type="term" value="C:cell outer membrane"/>
    <property type="evidence" value="ECO:0007669"/>
    <property type="project" value="UniProtKB-SubCell"/>
</dbReference>
<evidence type="ECO:0000256" key="9">
    <source>
        <dbReference type="ARBA" id="ARBA00023065"/>
    </source>
</evidence>
<keyword evidence="4" id="KW-1134">Transmembrane beta strand</keyword>
<evidence type="ECO:0000256" key="13">
    <source>
        <dbReference type="ARBA" id="ARBA00023237"/>
    </source>
</evidence>
<keyword evidence="12" id="KW-0564">Palmitate</keyword>
<evidence type="ECO:0000313" key="17">
    <source>
        <dbReference type="EMBL" id="SJZ46571.1"/>
    </source>
</evidence>
<keyword evidence="8" id="KW-0625">Polysaccharide transport</keyword>
<dbReference type="GO" id="GO:0006811">
    <property type="term" value="P:monoatomic ion transport"/>
    <property type="evidence" value="ECO:0007669"/>
    <property type="project" value="UniProtKB-KW"/>
</dbReference>
<dbReference type="GO" id="GO:0015159">
    <property type="term" value="F:polysaccharide transmembrane transporter activity"/>
    <property type="evidence" value="ECO:0007669"/>
    <property type="project" value="InterPro"/>
</dbReference>
<protein>
    <submittedName>
        <fullName evidence="17">Polysaccharide export outer membrane protein</fullName>
    </submittedName>
</protein>
<evidence type="ECO:0000256" key="5">
    <source>
        <dbReference type="ARBA" id="ARBA00022597"/>
    </source>
</evidence>
<keyword evidence="3" id="KW-0813">Transport</keyword>
<evidence type="ECO:0000256" key="3">
    <source>
        <dbReference type="ARBA" id="ARBA00022448"/>
    </source>
</evidence>
<evidence type="ECO:0000256" key="7">
    <source>
        <dbReference type="ARBA" id="ARBA00022729"/>
    </source>
</evidence>
<evidence type="ECO:0000256" key="12">
    <source>
        <dbReference type="ARBA" id="ARBA00023139"/>
    </source>
</evidence>
<dbReference type="STRING" id="142842.SAMN02745118_00905"/>
<dbReference type="Proteomes" id="UP000190625">
    <property type="component" value="Unassembled WGS sequence"/>
</dbReference>
<feature type="domain" description="SLBB" evidence="16">
    <location>
        <begin position="188"/>
        <end position="261"/>
    </location>
</feature>
<dbReference type="PANTHER" id="PTHR33619">
    <property type="entry name" value="POLYSACCHARIDE EXPORT PROTEIN GFCE-RELATED"/>
    <property type="match status" value="1"/>
</dbReference>
<keyword evidence="7" id="KW-0732">Signal</keyword>
<dbReference type="GO" id="GO:0015288">
    <property type="term" value="F:porin activity"/>
    <property type="evidence" value="ECO:0007669"/>
    <property type="project" value="UniProtKB-KW"/>
</dbReference>
<dbReference type="Pfam" id="PF02563">
    <property type="entry name" value="Poly_export"/>
    <property type="match status" value="1"/>
</dbReference>
<dbReference type="PANTHER" id="PTHR33619:SF3">
    <property type="entry name" value="POLYSACCHARIDE EXPORT PROTEIN GFCE-RELATED"/>
    <property type="match status" value="1"/>
</dbReference>
<keyword evidence="10" id="KW-0626">Porin</keyword>
<feature type="domain" description="Polysaccharide export protein N-terminal" evidence="15">
    <location>
        <begin position="25"/>
        <end position="98"/>
    </location>
</feature>
<evidence type="ECO:0000259" key="15">
    <source>
        <dbReference type="Pfam" id="PF02563"/>
    </source>
</evidence>
<dbReference type="Gene3D" id="3.10.560.10">
    <property type="entry name" value="Outer membrane lipoprotein wza domain like"/>
    <property type="match status" value="2"/>
</dbReference>
<feature type="domain" description="SLBB" evidence="16">
    <location>
        <begin position="105"/>
        <end position="181"/>
    </location>
</feature>
<dbReference type="Gene3D" id="3.30.1950.10">
    <property type="entry name" value="wza like domain"/>
    <property type="match status" value="1"/>
</dbReference>
<comment type="subcellular location">
    <subcellularLocation>
        <location evidence="1">Cell outer membrane</location>
        <topology evidence="1">Multi-pass membrane protein</topology>
    </subcellularLocation>
</comment>
<keyword evidence="9" id="KW-0406">Ion transport</keyword>
<keyword evidence="14" id="KW-0449">Lipoprotein</keyword>
<name>A0A1T4KVY4_9FIRM</name>
<evidence type="ECO:0000256" key="4">
    <source>
        <dbReference type="ARBA" id="ARBA00022452"/>
    </source>
</evidence>
<evidence type="ECO:0000256" key="8">
    <source>
        <dbReference type="ARBA" id="ARBA00023047"/>
    </source>
</evidence>
<evidence type="ECO:0000256" key="14">
    <source>
        <dbReference type="ARBA" id="ARBA00023288"/>
    </source>
</evidence>
<organism evidence="17 18">
    <name type="scientific">Selenihalanaerobacter shriftii</name>
    <dbReference type="NCBI Taxonomy" id="142842"/>
    <lineage>
        <taxon>Bacteria</taxon>
        <taxon>Bacillati</taxon>
        <taxon>Bacillota</taxon>
        <taxon>Clostridia</taxon>
        <taxon>Halanaerobiales</taxon>
        <taxon>Halobacteroidaceae</taxon>
        <taxon>Selenihalanaerobacter</taxon>
    </lineage>
</organism>
<dbReference type="RefSeq" id="WP_159442883.1">
    <property type="nucleotide sequence ID" value="NZ_FUWM01000007.1"/>
</dbReference>
<evidence type="ECO:0000256" key="10">
    <source>
        <dbReference type="ARBA" id="ARBA00023114"/>
    </source>
</evidence>
<evidence type="ECO:0000256" key="2">
    <source>
        <dbReference type="ARBA" id="ARBA00009450"/>
    </source>
</evidence>
<keyword evidence="11" id="KW-0472">Membrane</keyword>
<evidence type="ECO:0000313" key="18">
    <source>
        <dbReference type="Proteomes" id="UP000190625"/>
    </source>
</evidence>
<keyword evidence="18" id="KW-1185">Reference proteome</keyword>
<dbReference type="InterPro" id="IPR003715">
    <property type="entry name" value="Poly_export_N"/>
</dbReference>
<dbReference type="GO" id="GO:0046930">
    <property type="term" value="C:pore complex"/>
    <property type="evidence" value="ECO:0007669"/>
    <property type="project" value="UniProtKB-KW"/>
</dbReference>
<reference evidence="18" key="1">
    <citation type="submission" date="2017-02" db="EMBL/GenBank/DDBJ databases">
        <authorList>
            <person name="Varghese N."/>
            <person name="Submissions S."/>
        </authorList>
    </citation>
    <scope>NUCLEOTIDE SEQUENCE [LARGE SCALE GENOMIC DNA]</scope>
    <source>
        <strain evidence="18">ATCC BAA-73</strain>
    </source>
</reference>
<keyword evidence="13" id="KW-0998">Cell outer membrane</keyword>
<dbReference type="Pfam" id="PF22461">
    <property type="entry name" value="SLBB_2"/>
    <property type="match status" value="2"/>
</dbReference>
<evidence type="ECO:0000256" key="1">
    <source>
        <dbReference type="ARBA" id="ARBA00004571"/>
    </source>
</evidence>
<comment type="similarity">
    <text evidence="2">Belongs to the BexD/CtrA/VexA family.</text>
</comment>
<dbReference type="AlphaFoldDB" id="A0A1T4KVY4"/>
<keyword evidence="6" id="KW-0812">Transmembrane</keyword>
<evidence type="ECO:0000256" key="11">
    <source>
        <dbReference type="ARBA" id="ARBA00023136"/>
    </source>
</evidence>
<dbReference type="InterPro" id="IPR054765">
    <property type="entry name" value="SLBB_dom"/>
</dbReference>
<proteinExistence type="inferred from homology"/>